<dbReference type="Proteomes" id="UP000637061">
    <property type="component" value="Unassembled WGS sequence"/>
</dbReference>
<evidence type="ECO:0000313" key="1">
    <source>
        <dbReference type="EMBL" id="MBI6883087.1"/>
    </source>
</evidence>
<dbReference type="AlphaFoldDB" id="A0A8I1JGR8"/>
<evidence type="ECO:0000313" key="2">
    <source>
        <dbReference type="Proteomes" id="UP000637061"/>
    </source>
</evidence>
<dbReference type="RefSeq" id="WP_198746701.1">
    <property type="nucleotide sequence ID" value="NZ_JAEHTE010000002.1"/>
</dbReference>
<sequence>MSVSEQIVNDLQAAGFTAKNAGTFEACFSKTMTAWDMPYMREHAVDGEHIFEGSEVVIDVSLDGMVTMTIDDCPGASEGPLDVNSEDGAALLKDAGVKLSS</sequence>
<accession>A0A8I1JGR8</accession>
<gene>
    <name evidence="1" type="ORF">JEU22_04095</name>
</gene>
<comment type="caution">
    <text evidence="1">The sequence shown here is derived from an EMBL/GenBank/DDBJ whole genome shotgun (WGS) entry which is preliminary data.</text>
</comment>
<name>A0A8I1JGR8_PSEPU</name>
<dbReference type="EMBL" id="JAEHTE010000002">
    <property type="protein sequence ID" value="MBI6883087.1"/>
    <property type="molecule type" value="Genomic_DNA"/>
</dbReference>
<proteinExistence type="predicted"/>
<protein>
    <submittedName>
        <fullName evidence="1">Uncharacterized protein</fullName>
    </submittedName>
</protein>
<organism evidence="1 2">
    <name type="scientific">Pseudomonas putida</name>
    <name type="common">Arthrobacter siderocapsulatus</name>
    <dbReference type="NCBI Taxonomy" id="303"/>
    <lineage>
        <taxon>Bacteria</taxon>
        <taxon>Pseudomonadati</taxon>
        <taxon>Pseudomonadota</taxon>
        <taxon>Gammaproteobacteria</taxon>
        <taxon>Pseudomonadales</taxon>
        <taxon>Pseudomonadaceae</taxon>
        <taxon>Pseudomonas</taxon>
    </lineage>
</organism>
<reference evidence="1" key="1">
    <citation type="submission" date="2020-12" db="EMBL/GenBank/DDBJ databases">
        <title>Enhanced detection system for hospital associated transmission using whole genome sequencing surveillance.</title>
        <authorList>
            <person name="Harrison L.H."/>
            <person name="Van Tyne D."/>
            <person name="Marsh J.W."/>
            <person name="Griffith M.P."/>
            <person name="Snyder D.J."/>
            <person name="Cooper V.S."/>
            <person name="Mustapha M."/>
        </authorList>
    </citation>
    <scope>NUCLEOTIDE SEQUENCE</scope>
    <source>
        <strain evidence="1">PSB00042</strain>
    </source>
</reference>